<dbReference type="SUPFAM" id="SSF48452">
    <property type="entry name" value="TPR-like"/>
    <property type="match status" value="1"/>
</dbReference>
<proteinExistence type="predicted"/>
<keyword evidence="3" id="KW-0808">Transferase</keyword>
<dbReference type="CDD" id="cd02440">
    <property type="entry name" value="AdoMet_MTases"/>
    <property type="match status" value="1"/>
</dbReference>
<dbReference type="EMBL" id="JBHSGQ010000002">
    <property type="protein sequence ID" value="MFC4724966.1"/>
    <property type="molecule type" value="Genomic_DNA"/>
</dbReference>
<sequence length="316" mass="34239">MTAMRFSSGDPIVDRRADYADQLGERGDIEAAIELLAGALELVPAWAAGWFRLGEFEEAAGRIEAAIAAWERALEIDPADPMGASLKRDLARAEPLAESMPPAFVESLFDQYAPRFEAALVDALQYRGPQILLQRLIANGFTRARNALDLGCGTGLMGEALRPHCTRLEGIDISARMLAEAGAKGVYDALHKRDIARLDLTCERYNLIVAADVFAYVGALEGVIAWCRAALNEGGMLAFTVEAGEGDVVLRESRRFAHGRDYLAALLEQAGFAFTGIYPCVVRQDRGEDIRSFCVVAGLSPLRHDREGDGEAHAAA</sequence>
<keyword evidence="3" id="KW-0489">Methyltransferase</keyword>
<keyword evidence="4" id="KW-1185">Reference proteome</keyword>
<dbReference type="GO" id="GO:0032259">
    <property type="term" value="P:methylation"/>
    <property type="evidence" value="ECO:0007669"/>
    <property type="project" value="UniProtKB-KW"/>
</dbReference>
<evidence type="ECO:0000313" key="4">
    <source>
        <dbReference type="Proteomes" id="UP001596024"/>
    </source>
</evidence>
<dbReference type="Pfam" id="PF14559">
    <property type="entry name" value="TPR_19"/>
    <property type="match status" value="1"/>
</dbReference>
<dbReference type="Gene3D" id="3.40.50.150">
    <property type="entry name" value="Vaccinia Virus protein VP39"/>
    <property type="match status" value="1"/>
</dbReference>
<name>A0ABV9N9H1_9PROT</name>
<evidence type="ECO:0000259" key="2">
    <source>
        <dbReference type="Pfam" id="PF08242"/>
    </source>
</evidence>
<keyword evidence="1" id="KW-0802">TPR repeat</keyword>
<evidence type="ECO:0000313" key="3">
    <source>
        <dbReference type="EMBL" id="MFC4724966.1"/>
    </source>
</evidence>
<dbReference type="Pfam" id="PF08242">
    <property type="entry name" value="Methyltransf_12"/>
    <property type="match status" value="1"/>
</dbReference>
<gene>
    <name evidence="3" type="ORF">ACFPB0_06645</name>
</gene>
<dbReference type="RefSeq" id="WP_382436476.1">
    <property type="nucleotide sequence ID" value="NZ_JBHSGQ010000002.1"/>
</dbReference>
<protein>
    <submittedName>
        <fullName evidence="3">Methyltransferase</fullName>
    </submittedName>
</protein>
<dbReference type="SMART" id="SM00028">
    <property type="entry name" value="TPR"/>
    <property type="match status" value="1"/>
</dbReference>
<dbReference type="InterPro" id="IPR019734">
    <property type="entry name" value="TPR_rpt"/>
</dbReference>
<dbReference type="GO" id="GO:0008168">
    <property type="term" value="F:methyltransferase activity"/>
    <property type="evidence" value="ECO:0007669"/>
    <property type="project" value="UniProtKB-KW"/>
</dbReference>
<feature type="repeat" description="TPR" evidence="1">
    <location>
        <begin position="47"/>
        <end position="80"/>
    </location>
</feature>
<comment type="caution">
    <text evidence="3">The sequence shown here is derived from an EMBL/GenBank/DDBJ whole genome shotgun (WGS) entry which is preliminary data.</text>
</comment>
<reference evidence="4" key="1">
    <citation type="journal article" date="2019" name="Int. J. Syst. Evol. Microbiol.">
        <title>The Global Catalogue of Microorganisms (GCM) 10K type strain sequencing project: providing services to taxonomists for standard genome sequencing and annotation.</title>
        <authorList>
            <consortium name="The Broad Institute Genomics Platform"/>
            <consortium name="The Broad Institute Genome Sequencing Center for Infectious Disease"/>
            <person name="Wu L."/>
            <person name="Ma J."/>
        </authorList>
    </citation>
    <scope>NUCLEOTIDE SEQUENCE [LARGE SCALE GENOMIC DNA]</scope>
    <source>
        <strain evidence="4">CCUG 62981</strain>
    </source>
</reference>
<dbReference type="PANTHER" id="PTHR43861">
    <property type="entry name" value="TRANS-ACONITATE 2-METHYLTRANSFERASE-RELATED"/>
    <property type="match status" value="1"/>
</dbReference>
<dbReference type="InterPro" id="IPR011990">
    <property type="entry name" value="TPR-like_helical_dom_sf"/>
</dbReference>
<dbReference type="Gene3D" id="1.25.40.10">
    <property type="entry name" value="Tetratricopeptide repeat domain"/>
    <property type="match status" value="1"/>
</dbReference>
<dbReference type="Proteomes" id="UP001596024">
    <property type="component" value="Unassembled WGS sequence"/>
</dbReference>
<dbReference type="InterPro" id="IPR029063">
    <property type="entry name" value="SAM-dependent_MTases_sf"/>
</dbReference>
<accession>A0ABV9N9H1</accession>
<evidence type="ECO:0000256" key="1">
    <source>
        <dbReference type="PROSITE-ProRule" id="PRU00339"/>
    </source>
</evidence>
<dbReference type="SUPFAM" id="SSF53335">
    <property type="entry name" value="S-adenosyl-L-methionine-dependent methyltransferases"/>
    <property type="match status" value="1"/>
</dbReference>
<dbReference type="PANTHER" id="PTHR43861:SF1">
    <property type="entry name" value="TRANS-ACONITATE 2-METHYLTRANSFERASE"/>
    <property type="match status" value="1"/>
</dbReference>
<organism evidence="3 4">
    <name type="scientific">Glycocaulis abyssi</name>
    <dbReference type="NCBI Taxonomy" id="1433403"/>
    <lineage>
        <taxon>Bacteria</taxon>
        <taxon>Pseudomonadati</taxon>
        <taxon>Pseudomonadota</taxon>
        <taxon>Alphaproteobacteria</taxon>
        <taxon>Maricaulales</taxon>
        <taxon>Maricaulaceae</taxon>
        <taxon>Glycocaulis</taxon>
    </lineage>
</organism>
<dbReference type="PROSITE" id="PS50005">
    <property type="entry name" value="TPR"/>
    <property type="match status" value="1"/>
</dbReference>
<dbReference type="InterPro" id="IPR013217">
    <property type="entry name" value="Methyltransf_12"/>
</dbReference>
<feature type="domain" description="Methyltransferase type 12" evidence="2">
    <location>
        <begin position="148"/>
        <end position="237"/>
    </location>
</feature>